<dbReference type="NCBIfam" id="TIGR03609">
    <property type="entry name" value="S_layer_CsaB"/>
    <property type="match status" value="1"/>
</dbReference>
<dbReference type="EMBL" id="JAXOVW010000004">
    <property type="protein sequence ID" value="MDZ5606102.1"/>
    <property type="molecule type" value="Genomic_DNA"/>
</dbReference>
<dbReference type="RefSeq" id="WP_374216726.1">
    <property type="nucleotide sequence ID" value="NZ_JAXOVW010000004.1"/>
</dbReference>
<keyword evidence="4" id="KW-1185">Reference proteome</keyword>
<dbReference type="InterPro" id="IPR007345">
    <property type="entry name" value="Polysacch_pyruvyl_Trfase"/>
</dbReference>
<proteinExistence type="predicted"/>
<dbReference type="InterPro" id="IPR019896">
    <property type="entry name" value="Polysacch_pyruvyl_Trfase_CsaB"/>
</dbReference>
<keyword evidence="3" id="KW-0808">Transferase</keyword>
<feature type="coiled-coil region" evidence="1">
    <location>
        <begin position="315"/>
        <end position="342"/>
    </location>
</feature>
<evidence type="ECO:0000256" key="1">
    <source>
        <dbReference type="SAM" id="Coils"/>
    </source>
</evidence>
<evidence type="ECO:0000259" key="2">
    <source>
        <dbReference type="Pfam" id="PF04230"/>
    </source>
</evidence>
<dbReference type="PANTHER" id="PTHR36836:SF1">
    <property type="entry name" value="COLANIC ACID BIOSYNTHESIS PROTEIN WCAK"/>
    <property type="match status" value="1"/>
</dbReference>
<organism evidence="3 4">
    <name type="scientific">Bacillus bingmayongensis</name>
    <dbReference type="NCBI Taxonomy" id="1150157"/>
    <lineage>
        <taxon>Bacteria</taxon>
        <taxon>Bacillati</taxon>
        <taxon>Bacillota</taxon>
        <taxon>Bacilli</taxon>
        <taxon>Bacillales</taxon>
        <taxon>Bacillaceae</taxon>
        <taxon>Bacillus</taxon>
    </lineage>
</organism>
<dbReference type="Gene3D" id="3.40.50.2000">
    <property type="entry name" value="Glycogen Phosphorylase B"/>
    <property type="match status" value="1"/>
</dbReference>
<feature type="domain" description="Polysaccharide pyruvyl transferase" evidence="2">
    <location>
        <begin position="13"/>
        <end position="288"/>
    </location>
</feature>
<sequence length="363" mass="41640">MRLVLSGYYGFYNVGDEAILQSIIKALHEEEPNLELVVLSNDPDYTKKMYGVEAVNRWDIRAVYGAIKRSDGLISGGGSLLQDQTSVKSILYYTGIMGLARLLHKPYYIYSQGIGPITKRHNRLLVKWHLSKSEYISVRDEDSFLYLKELGIKREIELVPDPVLAWRSGYKSDWLQKHSLHGKIIAISVRYWNAKEDYMKKLAIAVKKLKQEGYHILFVPMHGPFDQNASRDVIDLMGEETYMLPYKMDINEKISILSECSLLIGMRLHALIFSAVAATPMIGISYDPKVDSFLRQVNQPIIGSVDGDWDAEDLYKMAKKQLNQHEAMRHHLQKRVDDLQVQSVKSAKRLIRHLNKEGETKGR</sequence>
<evidence type="ECO:0000313" key="3">
    <source>
        <dbReference type="EMBL" id="MDZ5606102.1"/>
    </source>
</evidence>
<dbReference type="PANTHER" id="PTHR36836">
    <property type="entry name" value="COLANIC ACID BIOSYNTHESIS PROTEIN WCAK"/>
    <property type="match status" value="1"/>
</dbReference>
<evidence type="ECO:0000313" key="4">
    <source>
        <dbReference type="Proteomes" id="UP001291930"/>
    </source>
</evidence>
<name>A0ABU5JSI5_9BACI</name>
<reference evidence="4" key="1">
    <citation type="submission" date="2023-11" db="EMBL/GenBank/DDBJ databases">
        <title>Genome Sequence of Bacillus pseudomycoides stain BUPM19.</title>
        <authorList>
            <person name="Farhat A."/>
        </authorList>
    </citation>
    <scope>NUCLEOTIDE SEQUENCE [LARGE SCALE GENOMIC DNA]</scope>
    <source>
        <strain evidence="4">BUPM19</strain>
    </source>
</reference>
<accession>A0ABU5JSI5</accession>
<protein>
    <submittedName>
        <fullName evidence="3">Polysaccharide pyruvyl transferase CsaB</fullName>
    </submittedName>
</protein>
<dbReference type="SUPFAM" id="SSF53756">
    <property type="entry name" value="UDP-Glycosyltransferase/glycogen phosphorylase"/>
    <property type="match status" value="1"/>
</dbReference>
<dbReference type="GO" id="GO:0016740">
    <property type="term" value="F:transferase activity"/>
    <property type="evidence" value="ECO:0007669"/>
    <property type="project" value="UniProtKB-KW"/>
</dbReference>
<dbReference type="Pfam" id="PF04230">
    <property type="entry name" value="PS_pyruv_trans"/>
    <property type="match status" value="1"/>
</dbReference>
<dbReference type="Proteomes" id="UP001291930">
    <property type="component" value="Unassembled WGS sequence"/>
</dbReference>
<keyword evidence="1" id="KW-0175">Coiled coil</keyword>
<comment type="caution">
    <text evidence="3">The sequence shown here is derived from an EMBL/GenBank/DDBJ whole genome shotgun (WGS) entry which is preliminary data.</text>
</comment>
<gene>
    <name evidence="3" type="primary">csaB</name>
    <name evidence="3" type="ORF">U2I54_02995</name>
</gene>